<comment type="caution">
    <text evidence="2">The sequence shown here is derived from an EMBL/GenBank/DDBJ whole genome shotgun (WGS) entry which is preliminary data.</text>
</comment>
<evidence type="ECO:0000259" key="1">
    <source>
        <dbReference type="SMART" id="SM00875"/>
    </source>
</evidence>
<dbReference type="EMBL" id="JBICBT010000314">
    <property type="protein sequence ID" value="KAL3117628.1"/>
    <property type="molecule type" value="Genomic_DNA"/>
</dbReference>
<dbReference type="PANTHER" id="PTHR45774:SF3">
    <property type="entry name" value="BTB (POZ) DOMAIN-CONTAINING 2B-RELATED"/>
    <property type="match status" value="1"/>
</dbReference>
<accession>A0ABD2LR96</accession>
<evidence type="ECO:0000313" key="2">
    <source>
        <dbReference type="EMBL" id="KAL3117628.1"/>
    </source>
</evidence>
<feature type="domain" description="BACK" evidence="1">
    <location>
        <begin position="51"/>
        <end position="162"/>
    </location>
</feature>
<dbReference type="SMART" id="SM00875">
    <property type="entry name" value="BACK"/>
    <property type="match status" value="1"/>
</dbReference>
<dbReference type="Gene3D" id="1.25.40.420">
    <property type="match status" value="1"/>
</dbReference>
<dbReference type="Proteomes" id="UP001620626">
    <property type="component" value="Unassembled WGS sequence"/>
</dbReference>
<name>A0ABD2LR96_9BILA</name>
<dbReference type="AlphaFoldDB" id="A0ABD2LR96"/>
<dbReference type="InterPro" id="IPR011705">
    <property type="entry name" value="BACK"/>
</dbReference>
<evidence type="ECO:0000313" key="3">
    <source>
        <dbReference type="Proteomes" id="UP001620626"/>
    </source>
</evidence>
<dbReference type="PANTHER" id="PTHR45774">
    <property type="entry name" value="BTB/POZ DOMAIN-CONTAINING"/>
    <property type="match status" value="1"/>
</dbReference>
<dbReference type="Gene3D" id="3.30.710.10">
    <property type="entry name" value="Potassium Channel Kv1.1, Chain A"/>
    <property type="match status" value="1"/>
</dbReference>
<dbReference type="Pfam" id="PF07707">
    <property type="entry name" value="BACK"/>
    <property type="match status" value="1"/>
</dbReference>
<reference evidence="2 3" key="1">
    <citation type="submission" date="2024-10" db="EMBL/GenBank/DDBJ databases">
        <authorList>
            <person name="Kim D."/>
        </authorList>
    </citation>
    <scope>NUCLEOTIDE SEQUENCE [LARGE SCALE GENOMIC DNA]</scope>
    <source>
        <strain evidence="2">BH-2024</strain>
    </source>
</reference>
<proteinExistence type="predicted"/>
<protein>
    <recommendedName>
        <fullName evidence="1">BACK domain-containing protein</fullName>
    </recommendedName>
</protein>
<dbReference type="InterPro" id="IPR011333">
    <property type="entry name" value="SKP1/BTB/POZ_sf"/>
</dbReference>
<dbReference type="SUPFAM" id="SSF54695">
    <property type="entry name" value="POZ domain"/>
    <property type="match status" value="1"/>
</dbReference>
<organism evidence="2 3">
    <name type="scientific">Heterodera trifolii</name>
    <dbReference type="NCBI Taxonomy" id="157864"/>
    <lineage>
        <taxon>Eukaryota</taxon>
        <taxon>Metazoa</taxon>
        <taxon>Ecdysozoa</taxon>
        <taxon>Nematoda</taxon>
        <taxon>Chromadorea</taxon>
        <taxon>Rhabditida</taxon>
        <taxon>Tylenchina</taxon>
        <taxon>Tylenchomorpha</taxon>
        <taxon>Tylenchoidea</taxon>
        <taxon>Heteroderidae</taxon>
        <taxon>Heteroderinae</taxon>
        <taxon>Heterodera</taxon>
    </lineage>
</organism>
<sequence length="213" mass="24318">MFQGDQTNSPTTAESANDDPIVVTDIDIVAFNQMLRYIYTEELDESEVPNWFSVLYAANKYKLPGLVLRCFDQMDKIAMKFLQSVPFLSVNQELLCELLGRDQLVINGEIEIWKAALRWADNKCRENGKEITGANRREVLGPALFKIRFPTIHHEDFSRIIVPSAVLTEEELINVYANYSLPGEIAPIFPTTFRVMNSCKLTKSRCYSNKALK</sequence>
<keyword evidence="3" id="KW-1185">Reference proteome</keyword>
<gene>
    <name evidence="2" type="ORF">niasHT_003287</name>
</gene>